<evidence type="ECO:0000256" key="1">
    <source>
        <dbReference type="SAM" id="MobiDB-lite"/>
    </source>
</evidence>
<dbReference type="EMBL" id="OB687562">
    <property type="protein sequence ID" value="CAD7237394.1"/>
    <property type="molecule type" value="Genomic_DNA"/>
</dbReference>
<feature type="region of interest" description="Disordered" evidence="1">
    <location>
        <begin position="133"/>
        <end position="217"/>
    </location>
</feature>
<dbReference type="PANTHER" id="PTHR46276:SF1">
    <property type="entry name" value="E3 UBIQUITIN-PROTEIN LIGASE UBR5"/>
    <property type="match status" value="1"/>
</dbReference>
<feature type="compositionally biased region" description="Polar residues" evidence="1">
    <location>
        <begin position="196"/>
        <end position="217"/>
    </location>
</feature>
<dbReference type="GO" id="GO:0000209">
    <property type="term" value="P:protein polyubiquitination"/>
    <property type="evidence" value="ECO:0007669"/>
    <property type="project" value="TreeGrafter"/>
</dbReference>
<dbReference type="GO" id="GO:0090263">
    <property type="term" value="P:positive regulation of canonical Wnt signaling pathway"/>
    <property type="evidence" value="ECO:0007669"/>
    <property type="project" value="TreeGrafter"/>
</dbReference>
<dbReference type="GO" id="GO:0005737">
    <property type="term" value="C:cytoplasm"/>
    <property type="evidence" value="ECO:0007669"/>
    <property type="project" value="TreeGrafter"/>
</dbReference>
<evidence type="ECO:0000313" key="2">
    <source>
        <dbReference type="EMBL" id="CAD7237394.1"/>
    </source>
</evidence>
<dbReference type="PANTHER" id="PTHR46276">
    <property type="entry name" value="E3 UBIQUITIN-PROTEIN LIGASE UBR5"/>
    <property type="match status" value="1"/>
</dbReference>
<accession>A0A7R8WSL3</accession>
<name>A0A7R8WSL3_9CRUS</name>
<dbReference type="OrthoDB" id="298098at2759"/>
<dbReference type="GO" id="GO:0034450">
    <property type="term" value="F:ubiquitin-ubiquitin ligase activity"/>
    <property type="evidence" value="ECO:0007669"/>
    <property type="project" value="TreeGrafter"/>
</dbReference>
<feature type="non-terminal residue" evidence="2">
    <location>
        <position position="1"/>
    </location>
</feature>
<protein>
    <submittedName>
        <fullName evidence="2">Uncharacterized protein</fullName>
    </submittedName>
</protein>
<feature type="compositionally biased region" description="Gly residues" evidence="1">
    <location>
        <begin position="160"/>
        <end position="169"/>
    </location>
</feature>
<reference evidence="2" key="1">
    <citation type="submission" date="2020-11" db="EMBL/GenBank/DDBJ databases">
        <authorList>
            <person name="Tran Van P."/>
        </authorList>
    </citation>
    <scope>NUCLEOTIDE SEQUENCE</scope>
</reference>
<proteinExistence type="predicted"/>
<dbReference type="GO" id="GO:0005634">
    <property type="term" value="C:nucleus"/>
    <property type="evidence" value="ECO:0007669"/>
    <property type="project" value="TreeGrafter"/>
</dbReference>
<gene>
    <name evidence="2" type="ORF">CTOB1V02_LOCUS15209</name>
</gene>
<feature type="compositionally biased region" description="Low complexity" evidence="1">
    <location>
        <begin position="170"/>
        <end position="195"/>
    </location>
</feature>
<organism evidence="2">
    <name type="scientific">Cyprideis torosa</name>
    <dbReference type="NCBI Taxonomy" id="163714"/>
    <lineage>
        <taxon>Eukaryota</taxon>
        <taxon>Metazoa</taxon>
        <taxon>Ecdysozoa</taxon>
        <taxon>Arthropoda</taxon>
        <taxon>Crustacea</taxon>
        <taxon>Oligostraca</taxon>
        <taxon>Ostracoda</taxon>
        <taxon>Podocopa</taxon>
        <taxon>Podocopida</taxon>
        <taxon>Cytherocopina</taxon>
        <taxon>Cytheroidea</taxon>
        <taxon>Cytherideidae</taxon>
        <taxon>Cyprideis</taxon>
    </lineage>
</organism>
<sequence length="242" mass="24790">VAASSSNLIYLDAGSLRSRSSAPFSIVTSGSSSQGAEANAYSTVVGLARCFGGVVRLISDLLSSIPHYPQDIAPHMRVTLELGRDEGQRLQALVDQELRCAWEWIFCLMDSTESQLRFGATLSTSGALVAPPSASVADWSGGGPSSAAPPPSTGNATTGNTGGSGGSGGPPFSFSASQTTSSSSTGPTGTSSTSAARDNNNRDTSSSYSAMRQRQLAQLTTAYQRRRARFASYAAGNGGSGD</sequence>
<dbReference type="AlphaFoldDB" id="A0A7R8WSL3"/>